<comment type="caution">
    <text evidence="1">The sequence shown here is derived from an EMBL/GenBank/DDBJ whole genome shotgun (WGS) entry which is preliminary data.</text>
</comment>
<proteinExistence type="predicted"/>
<protein>
    <submittedName>
        <fullName evidence="1">Uncharacterized protein</fullName>
    </submittedName>
</protein>
<reference evidence="1 2" key="1">
    <citation type="submission" date="2007-03" db="EMBL/GenBank/DDBJ databases">
        <authorList>
            <person name="Fulton L."/>
            <person name="Clifton S."/>
            <person name="Fulton B."/>
            <person name="Xu J."/>
            <person name="Minx P."/>
            <person name="Pepin K.H."/>
            <person name="Johnson M."/>
            <person name="Thiruvilangam P."/>
            <person name="Bhonagiri V."/>
            <person name="Nash W.E."/>
            <person name="Mardis E.R."/>
            <person name="Wilson R.K."/>
        </authorList>
    </citation>
    <scope>NUCLEOTIDE SEQUENCE [LARGE SCALE GENOMIC DNA]</scope>
    <source>
        <strain evidence="1 2">DSM 13814</strain>
    </source>
</reference>
<dbReference type="HOGENOM" id="CLU_3215467_0_0_9"/>
<evidence type="ECO:0000313" key="1">
    <source>
        <dbReference type="EMBL" id="EDM63898.1"/>
    </source>
</evidence>
<dbReference type="EMBL" id="AAXB02000002">
    <property type="protein sequence ID" value="EDM63898.1"/>
    <property type="molecule type" value="Genomic_DNA"/>
</dbReference>
<dbReference type="Proteomes" id="UP000004016">
    <property type="component" value="Unassembled WGS sequence"/>
</dbReference>
<accession>A6BE59</accession>
<name>A6BE59_9FIRM</name>
<organism evidence="1 2">
    <name type="scientific">Dorea longicatena DSM 13814</name>
    <dbReference type="NCBI Taxonomy" id="411462"/>
    <lineage>
        <taxon>Bacteria</taxon>
        <taxon>Bacillati</taxon>
        <taxon>Bacillota</taxon>
        <taxon>Clostridia</taxon>
        <taxon>Lachnospirales</taxon>
        <taxon>Lachnospiraceae</taxon>
        <taxon>Dorea</taxon>
    </lineage>
</organism>
<evidence type="ECO:0000313" key="2">
    <source>
        <dbReference type="Proteomes" id="UP000004016"/>
    </source>
</evidence>
<sequence>MLCYIRNTGMNISEKKKVKNTQRKVRKHYEQHIYEPGTFLAEIQ</sequence>
<dbReference type="AlphaFoldDB" id="A6BE59"/>
<gene>
    <name evidence="1" type="ORF">DORLON_00575</name>
</gene>
<reference evidence="1 2" key="2">
    <citation type="submission" date="2007-04" db="EMBL/GenBank/DDBJ databases">
        <title>Draft genome sequence of Dorea longicatena (DSM 13814).</title>
        <authorList>
            <person name="Sudarsanam P."/>
            <person name="Ley R."/>
            <person name="Guruge J."/>
            <person name="Turnbaugh P.J."/>
            <person name="Mahowald M."/>
            <person name="Liep D."/>
            <person name="Gordon J."/>
        </authorList>
    </citation>
    <scope>NUCLEOTIDE SEQUENCE [LARGE SCALE GENOMIC DNA]</scope>
    <source>
        <strain evidence="1 2">DSM 13814</strain>
    </source>
</reference>